<protein>
    <submittedName>
        <fullName evidence="1">Uncharacterized protein</fullName>
    </submittedName>
</protein>
<keyword evidence="2" id="KW-1185">Reference proteome</keyword>
<evidence type="ECO:0000313" key="1">
    <source>
        <dbReference type="EMBL" id="PQP95637.1"/>
    </source>
</evidence>
<proteinExistence type="predicted"/>
<evidence type="ECO:0000313" key="2">
    <source>
        <dbReference type="Proteomes" id="UP000250321"/>
    </source>
</evidence>
<reference evidence="1 2" key="1">
    <citation type="submission" date="2018-02" db="EMBL/GenBank/DDBJ databases">
        <title>Draft genome of wild Prunus yedoensis var. nudiflora.</title>
        <authorList>
            <person name="Baek S."/>
            <person name="Kim J.-H."/>
            <person name="Choi K."/>
            <person name="Kim G.-B."/>
            <person name="Cho A."/>
            <person name="Jang H."/>
            <person name="Shin C.-H."/>
            <person name="Yu H.-J."/>
            <person name="Mun J.-H."/>
        </authorList>
    </citation>
    <scope>NUCLEOTIDE SEQUENCE [LARGE SCALE GENOMIC DNA]</scope>
    <source>
        <strain evidence="2">cv. Jeju island</strain>
        <tissue evidence="1">Leaf</tissue>
    </source>
</reference>
<dbReference type="EMBL" id="PJQY01002213">
    <property type="protein sequence ID" value="PQP95637.1"/>
    <property type="molecule type" value="Genomic_DNA"/>
</dbReference>
<organism evidence="1 2">
    <name type="scientific">Prunus yedoensis var. nudiflora</name>
    <dbReference type="NCBI Taxonomy" id="2094558"/>
    <lineage>
        <taxon>Eukaryota</taxon>
        <taxon>Viridiplantae</taxon>
        <taxon>Streptophyta</taxon>
        <taxon>Embryophyta</taxon>
        <taxon>Tracheophyta</taxon>
        <taxon>Spermatophyta</taxon>
        <taxon>Magnoliopsida</taxon>
        <taxon>eudicotyledons</taxon>
        <taxon>Gunneridae</taxon>
        <taxon>Pentapetalae</taxon>
        <taxon>rosids</taxon>
        <taxon>fabids</taxon>
        <taxon>Rosales</taxon>
        <taxon>Rosaceae</taxon>
        <taxon>Amygdaloideae</taxon>
        <taxon>Amygdaleae</taxon>
        <taxon>Prunus</taxon>
    </lineage>
</organism>
<name>A0A314XW75_PRUYE</name>
<dbReference type="Proteomes" id="UP000250321">
    <property type="component" value="Unassembled WGS sequence"/>
</dbReference>
<comment type="caution">
    <text evidence="1">The sequence shown here is derived from an EMBL/GenBank/DDBJ whole genome shotgun (WGS) entry which is preliminary data.</text>
</comment>
<gene>
    <name evidence="1" type="ORF">Pyn_26510</name>
</gene>
<accession>A0A314XW75</accession>
<dbReference type="AlphaFoldDB" id="A0A314XW75"/>
<sequence>MKLELPGLMAKLKLQEHGRVCWRLRTHHHPFLFCEEAQGSNNLGPEASRLLQYSKERRRFHVIANTPAKEARFRIWTRILPKPFIGEAQD</sequence>